<dbReference type="InterPro" id="IPR036895">
    <property type="entry name" value="Uracil-DNA_glycosylase-like_sf"/>
</dbReference>
<comment type="caution">
    <text evidence="5">The sequence shown here is derived from an EMBL/GenBank/DDBJ whole genome shotgun (WGS) entry which is preliminary data.</text>
</comment>
<evidence type="ECO:0000256" key="2">
    <source>
        <dbReference type="ARBA" id="ARBA00022801"/>
    </source>
</evidence>
<evidence type="ECO:0000313" key="6">
    <source>
        <dbReference type="Proteomes" id="UP001596087"/>
    </source>
</evidence>
<accession>A0ABW0BKT8</accession>
<gene>
    <name evidence="5" type="ORF">ACFPGP_14315</name>
</gene>
<keyword evidence="2 5" id="KW-0378">Hydrolase</keyword>
<dbReference type="InterPro" id="IPR005122">
    <property type="entry name" value="Uracil-DNA_glycosylase-like"/>
</dbReference>
<reference evidence="6" key="1">
    <citation type="journal article" date="2019" name="Int. J. Syst. Evol. Microbiol.">
        <title>The Global Catalogue of Microorganisms (GCM) 10K type strain sequencing project: providing services to taxonomists for standard genome sequencing and annotation.</title>
        <authorList>
            <consortium name="The Broad Institute Genomics Platform"/>
            <consortium name="The Broad Institute Genome Sequencing Center for Infectious Disease"/>
            <person name="Wu L."/>
            <person name="Ma J."/>
        </authorList>
    </citation>
    <scope>NUCLEOTIDE SEQUENCE [LARGE SCALE GENOMIC DNA]</scope>
    <source>
        <strain evidence="6">DFY41</strain>
    </source>
</reference>
<evidence type="ECO:0000256" key="3">
    <source>
        <dbReference type="ARBA" id="ARBA00023204"/>
    </source>
</evidence>
<dbReference type="Pfam" id="PF03167">
    <property type="entry name" value="UDG"/>
    <property type="match status" value="1"/>
</dbReference>
<feature type="domain" description="Uracil-DNA glycosylase-like" evidence="4">
    <location>
        <begin position="5"/>
        <end position="161"/>
    </location>
</feature>
<dbReference type="EMBL" id="JBHSKD010000018">
    <property type="protein sequence ID" value="MFC5177853.1"/>
    <property type="molecule type" value="Genomic_DNA"/>
</dbReference>
<dbReference type="GO" id="GO:0016798">
    <property type="term" value="F:hydrolase activity, acting on glycosyl bonds"/>
    <property type="evidence" value="ECO:0007669"/>
    <property type="project" value="UniProtKB-KW"/>
</dbReference>
<dbReference type="RefSeq" id="WP_378591245.1">
    <property type="nucleotide sequence ID" value="NZ_JBHSKD010000018.1"/>
</dbReference>
<keyword evidence="3" id="KW-0234">DNA repair</keyword>
<dbReference type="SUPFAM" id="SSF52141">
    <property type="entry name" value="Uracil-DNA glycosylase-like"/>
    <property type="match status" value="1"/>
</dbReference>
<name>A0ABW0BKT8_9ACTN</name>
<keyword evidence="1" id="KW-0227">DNA damage</keyword>
<evidence type="ECO:0000313" key="5">
    <source>
        <dbReference type="EMBL" id="MFC5177853.1"/>
    </source>
</evidence>
<proteinExistence type="predicted"/>
<sequence>MEILPDLVPPEPRIVFCGMACAESTKVREHFFAGPGNNFWQMLHRSGLTPTELEPADDVRLPSYGLGLTDVVRHISTSPPTWDVDELVAKVERWQPEWLAFASKTAAQGVASALGLRRPQLGEAGWDVAGAPVFVLPGTSGANQRRDYDGRPDRLSWWRDLAALAGVNG</sequence>
<evidence type="ECO:0000256" key="1">
    <source>
        <dbReference type="ARBA" id="ARBA00022763"/>
    </source>
</evidence>
<organism evidence="5 6">
    <name type="scientific">Nocardioides taihuensis</name>
    <dbReference type="NCBI Taxonomy" id="1835606"/>
    <lineage>
        <taxon>Bacteria</taxon>
        <taxon>Bacillati</taxon>
        <taxon>Actinomycetota</taxon>
        <taxon>Actinomycetes</taxon>
        <taxon>Propionibacteriales</taxon>
        <taxon>Nocardioidaceae</taxon>
        <taxon>Nocardioides</taxon>
    </lineage>
</organism>
<dbReference type="InterPro" id="IPR015637">
    <property type="entry name" value="MUG/TDG"/>
</dbReference>
<dbReference type="Gene3D" id="3.40.470.10">
    <property type="entry name" value="Uracil-DNA glycosylase-like domain"/>
    <property type="match status" value="1"/>
</dbReference>
<dbReference type="EC" id="3.2.2.-" evidence="5"/>
<evidence type="ECO:0000259" key="4">
    <source>
        <dbReference type="Pfam" id="PF03167"/>
    </source>
</evidence>
<keyword evidence="6" id="KW-1185">Reference proteome</keyword>
<dbReference type="Proteomes" id="UP001596087">
    <property type="component" value="Unassembled WGS sequence"/>
</dbReference>
<dbReference type="PANTHER" id="PTHR12159">
    <property type="entry name" value="G/T AND G/U MISMATCH-SPECIFIC DNA GLYCOSYLASE"/>
    <property type="match status" value="1"/>
</dbReference>
<dbReference type="CDD" id="cd10028">
    <property type="entry name" value="UDG-F2_TDG_MUG"/>
    <property type="match status" value="1"/>
</dbReference>
<keyword evidence="5" id="KW-0326">Glycosidase</keyword>
<protein>
    <submittedName>
        <fullName evidence="5">Mismatch-specific DNA-glycosylase</fullName>
        <ecNumber evidence="5">3.2.2.-</ecNumber>
    </submittedName>
</protein>
<dbReference type="PANTHER" id="PTHR12159:SF9">
    <property type="entry name" value="G_T MISMATCH-SPECIFIC THYMINE DNA GLYCOSYLASE"/>
    <property type="match status" value="1"/>
</dbReference>